<keyword evidence="3" id="KW-1185">Reference proteome</keyword>
<keyword evidence="1" id="KW-1133">Transmembrane helix</keyword>
<feature type="transmembrane region" description="Helical" evidence="1">
    <location>
        <begin position="28"/>
        <end position="50"/>
    </location>
</feature>
<gene>
    <name evidence="2" type="ORF">EST38_g4455</name>
</gene>
<protein>
    <submittedName>
        <fullName evidence="2">Uncharacterized protein</fullName>
    </submittedName>
</protein>
<accession>A0A4Q2DR77</accession>
<keyword evidence="1" id="KW-0472">Membrane</keyword>
<dbReference type="AlphaFoldDB" id="A0A4Q2DR77"/>
<name>A0A4Q2DR77_9AGAR</name>
<organism evidence="2 3">
    <name type="scientific">Candolleomyces aberdarensis</name>
    <dbReference type="NCBI Taxonomy" id="2316362"/>
    <lineage>
        <taxon>Eukaryota</taxon>
        <taxon>Fungi</taxon>
        <taxon>Dikarya</taxon>
        <taxon>Basidiomycota</taxon>
        <taxon>Agaricomycotina</taxon>
        <taxon>Agaricomycetes</taxon>
        <taxon>Agaricomycetidae</taxon>
        <taxon>Agaricales</taxon>
        <taxon>Agaricineae</taxon>
        <taxon>Psathyrellaceae</taxon>
        <taxon>Candolleomyces</taxon>
    </lineage>
</organism>
<evidence type="ECO:0000313" key="2">
    <source>
        <dbReference type="EMBL" id="RXW21395.1"/>
    </source>
</evidence>
<dbReference type="EMBL" id="SDEE01000109">
    <property type="protein sequence ID" value="RXW21395.1"/>
    <property type="molecule type" value="Genomic_DNA"/>
</dbReference>
<dbReference type="Proteomes" id="UP000290288">
    <property type="component" value="Unassembled WGS sequence"/>
</dbReference>
<feature type="transmembrane region" description="Helical" evidence="1">
    <location>
        <begin position="59"/>
        <end position="79"/>
    </location>
</feature>
<feature type="transmembrane region" description="Helical" evidence="1">
    <location>
        <begin position="183"/>
        <end position="203"/>
    </location>
</feature>
<feature type="transmembrane region" description="Helical" evidence="1">
    <location>
        <begin position="99"/>
        <end position="118"/>
    </location>
</feature>
<keyword evidence="1" id="KW-0812">Transmembrane</keyword>
<sequence>MAKYFQTLFKSTSPGHWQELYTGSNKEWMYLASSSGLGLVIMIGDALLVYRCYIVCVEYWWVTILPMMTSLSALVLFFMMDYPTGQDNSTVNYSAASTLLTVSTNIIVTTLITIRLLCARRTLANLLPSADVRVYTGVITILIESAAPLTIFGIITAVTSLLFTGGLVKESGGSLVCVYLFQGLFYSFCALSPHMIIFGVTTGRSFTKFPSAKDGVPTNPLQFARRTAESSFLQSTLNREFGQNCEADTEKELNGNTGEPTQTQTSIIIIGREKRNDSGDVEKVG</sequence>
<dbReference type="OrthoDB" id="10344330at2759"/>
<feature type="transmembrane region" description="Helical" evidence="1">
    <location>
        <begin position="138"/>
        <end position="163"/>
    </location>
</feature>
<reference evidence="2 3" key="1">
    <citation type="submission" date="2019-01" db="EMBL/GenBank/DDBJ databases">
        <title>Draft genome sequence of Psathyrella aberdarensis IHI B618.</title>
        <authorList>
            <person name="Buettner E."/>
            <person name="Kellner H."/>
        </authorList>
    </citation>
    <scope>NUCLEOTIDE SEQUENCE [LARGE SCALE GENOMIC DNA]</scope>
    <source>
        <strain evidence="2 3">IHI B618</strain>
    </source>
</reference>
<evidence type="ECO:0000313" key="3">
    <source>
        <dbReference type="Proteomes" id="UP000290288"/>
    </source>
</evidence>
<evidence type="ECO:0000256" key="1">
    <source>
        <dbReference type="SAM" id="Phobius"/>
    </source>
</evidence>
<proteinExistence type="predicted"/>
<comment type="caution">
    <text evidence="2">The sequence shown here is derived from an EMBL/GenBank/DDBJ whole genome shotgun (WGS) entry which is preliminary data.</text>
</comment>